<evidence type="ECO:0000256" key="1">
    <source>
        <dbReference type="ARBA" id="ARBA00023015"/>
    </source>
</evidence>
<dbReference type="InterPro" id="IPR046335">
    <property type="entry name" value="LacI/GalR-like_sensor"/>
</dbReference>
<dbReference type="InterPro" id="IPR054031">
    <property type="entry name" value="XylR_PBP1"/>
</dbReference>
<name>A0ABW5DAV3_9BACT</name>
<dbReference type="SMART" id="SM00342">
    <property type="entry name" value="HTH_ARAC"/>
    <property type="match status" value="1"/>
</dbReference>
<gene>
    <name evidence="5" type="ORF">ACFSSA_13725</name>
</gene>
<dbReference type="EMBL" id="JBHUIT010000031">
    <property type="protein sequence ID" value="MFD2257735.1"/>
    <property type="molecule type" value="Genomic_DNA"/>
</dbReference>
<evidence type="ECO:0000259" key="4">
    <source>
        <dbReference type="PROSITE" id="PS01124"/>
    </source>
</evidence>
<dbReference type="SUPFAM" id="SSF53822">
    <property type="entry name" value="Periplasmic binding protein-like I"/>
    <property type="match status" value="1"/>
</dbReference>
<evidence type="ECO:0000313" key="6">
    <source>
        <dbReference type="Proteomes" id="UP001597375"/>
    </source>
</evidence>
<dbReference type="Pfam" id="PF13377">
    <property type="entry name" value="Peripla_BP_3"/>
    <property type="match status" value="1"/>
</dbReference>
<dbReference type="PROSITE" id="PS00041">
    <property type="entry name" value="HTH_ARAC_FAMILY_1"/>
    <property type="match status" value="1"/>
</dbReference>
<dbReference type="CDD" id="cd01543">
    <property type="entry name" value="PBP1_XylR"/>
    <property type="match status" value="1"/>
</dbReference>
<protein>
    <submittedName>
        <fullName evidence="5">Helix-turn-helix domain-containing protein</fullName>
    </submittedName>
</protein>
<accession>A0ABW5DAV3</accession>
<keyword evidence="1" id="KW-0805">Transcription regulation</keyword>
<dbReference type="RefSeq" id="WP_386821083.1">
    <property type="nucleotide sequence ID" value="NZ_JBHUIT010000031.1"/>
</dbReference>
<evidence type="ECO:0000256" key="2">
    <source>
        <dbReference type="ARBA" id="ARBA00023125"/>
    </source>
</evidence>
<dbReference type="Pfam" id="PF22177">
    <property type="entry name" value="PBP1_XylR"/>
    <property type="match status" value="1"/>
</dbReference>
<evidence type="ECO:0000256" key="3">
    <source>
        <dbReference type="ARBA" id="ARBA00023163"/>
    </source>
</evidence>
<organism evidence="5 6">
    <name type="scientific">Luteolibacter algae</name>
    <dbReference type="NCBI Taxonomy" id="454151"/>
    <lineage>
        <taxon>Bacteria</taxon>
        <taxon>Pseudomonadati</taxon>
        <taxon>Verrucomicrobiota</taxon>
        <taxon>Verrucomicrobiia</taxon>
        <taxon>Verrucomicrobiales</taxon>
        <taxon>Verrucomicrobiaceae</taxon>
        <taxon>Luteolibacter</taxon>
    </lineage>
</organism>
<dbReference type="InterPro" id="IPR009057">
    <property type="entry name" value="Homeodomain-like_sf"/>
</dbReference>
<dbReference type="InterPro" id="IPR028082">
    <property type="entry name" value="Peripla_BP_I"/>
</dbReference>
<evidence type="ECO:0000313" key="5">
    <source>
        <dbReference type="EMBL" id="MFD2257735.1"/>
    </source>
</evidence>
<dbReference type="PROSITE" id="PS01124">
    <property type="entry name" value="HTH_ARAC_FAMILY_2"/>
    <property type="match status" value="1"/>
</dbReference>
<keyword evidence="2" id="KW-0238">DNA-binding</keyword>
<dbReference type="Gene3D" id="3.40.50.2300">
    <property type="match status" value="2"/>
</dbReference>
<dbReference type="Pfam" id="PF12833">
    <property type="entry name" value="HTH_18"/>
    <property type="match status" value="1"/>
</dbReference>
<reference evidence="6" key="1">
    <citation type="journal article" date="2019" name="Int. J. Syst. Evol. Microbiol.">
        <title>The Global Catalogue of Microorganisms (GCM) 10K type strain sequencing project: providing services to taxonomists for standard genome sequencing and annotation.</title>
        <authorList>
            <consortium name="The Broad Institute Genomics Platform"/>
            <consortium name="The Broad Institute Genome Sequencing Center for Infectious Disease"/>
            <person name="Wu L."/>
            <person name="Ma J."/>
        </authorList>
    </citation>
    <scope>NUCLEOTIDE SEQUENCE [LARGE SCALE GENOMIC DNA]</scope>
    <source>
        <strain evidence="6">CGMCC 4.7106</strain>
    </source>
</reference>
<dbReference type="PANTHER" id="PTHR30146">
    <property type="entry name" value="LACI-RELATED TRANSCRIPTIONAL REPRESSOR"/>
    <property type="match status" value="1"/>
</dbReference>
<dbReference type="Proteomes" id="UP001597375">
    <property type="component" value="Unassembled WGS sequence"/>
</dbReference>
<sequence length="381" mass="42679">MADFPNKPKVAVLVSTANGWGRNIIKGILSYASEVAPWQLSLRSSELESFYSIPKDWNGDGIIGRISDPALAEEIKRTGLPVVDVSDTSLSGFSSPCFRTDDLAGTKMAIDHFKERGLKNFAIVGPLDKPNPQWYTEAYRSHLATLGHTCETFTLEDIDKDQSAKFIDWLQKLPKPVGILTWGHNFAMKTVSTCMDIGISVPHDIAVLSGDYDELLSNACFPALAGIMLPTEQIGYRAAQTLHRILEGEPIEDSITYIPPLGIQPGPSTDMLATDDPRMVEVVTFIREHAFAQITMKDIIKKVPMARRSLERRFQLAFGHSPSDEIRRIRMVHARELLVKTTLPMQQIAEACGYATYNHLTTVFKKHVGCTPRDYRKRYRK</sequence>
<comment type="caution">
    <text evidence="5">The sequence shown here is derived from an EMBL/GenBank/DDBJ whole genome shotgun (WGS) entry which is preliminary data.</text>
</comment>
<dbReference type="InterPro" id="IPR018060">
    <property type="entry name" value="HTH_AraC"/>
</dbReference>
<dbReference type="PANTHER" id="PTHR30146:SF24">
    <property type="entry name" value="XYLOSE OPERON REGULATORY PROTEIN"/>
    <property type="match status" value="1"/>
</dbReference>
<feature type="domain" description="HTH araC/xylS-type" evidence="4">
    <location>
        <begin position="280"/>
        <end position="378"/>
    </location>
</feature>
<dbReference type="SUPFAM" id="SSF46689">
    <property type="entry name" value="Homeodomain-like"/>
    <property type="match status" value="1"/>
</dbReference>
<dbReference type="Gene3D" id="1.10.10.60">
    <property type="entry name" value="Homeodomain-like"/>
    <property type="match status" value="1"/>
</dbReference>
<keyword evidence="6" id="KW-1185">Reference proteome</keyword>
<dbReference type="InterPro" id="IPR018062">
    <property type="entry name" value="HTH_AraC-typ_CS"/>
</dbReference>
<keyword evidence="3" id="KW-0804">Transcription</keyword>
<proteinExistence type="predicted"/>